<proteinExistence type="predicted"/>
<gene>
    <name evidence="1" type="ORF">EZS28_013195</name>
</gene>
<dbReference type="EMBL" id="SNRW01002933">
    <property type="protein sequence ID" value="KAA6391276.1"/>
    <property type="molecule type" value="Genomic_DNA"/>
</dbReference>
<evidence type="ECO:0000313" key="1">
    <source>
        <dbReference type="EMBL" id="KAA6391276.1"/>
    </source>
</evidence>
<accession>A0A5J4W9D3</accession>
<evidence type="ECO:0000313" key="2">
    <source>
        <dbReference type="Proteomes" id="UP000324800"/>
    </source>
</evidence>
<comment type="caution">
    <text evidence="1">The sequence shown here is derived from an EMBL/GenBank/DDBJ whole genome shotgun (WGS) entry which is preliminary data.</text>
</comment>
<name>A0A5J4W9D3_9EUKA</name>
<organism evidence="1 2">
    <name type="scientific">Streblomastix strix</name>
    <dbReference type="NCBI Taxonomy" id="222440"/>
    <lineage>
        <taxon>Eukaryota</taxon>
        <taxon>Metamonada</taxon>
        <taxon>Preaxostyla</taxon>
        <taxon>Oxymonadida</taxon>
        <taxon>Streblomastigidae</taxon>
        <taxon>Streblomastix</taxon>
    </lineage>
</organism>
<reference evidence="1 2" key="1">
    <citation type="submission" date="2019-03" db="EMBL/GenBank/DDBJ databases">
        <title>Single cell metagenomics reveals metabolic interactions within the superorganism composed of flagellate Streblomastix strix and complex community of Bacteroidetes bacteria on its surface.</title>
        <authorList>
            <person name="Treitli S.C."/>
            <person name="Kolisko M."/>
            <person name="Husnik F."/>
            <person name="Keeling P."/>
            <person name="Hampl V."/>
        </authorList>
    </citation>
    <scope>NUCLEOTIDE SEQUENCE [LARGE SCALE GENOMIC DNA]</scope>
    <source>
        <strain evidence="1">ST1C</strain>
    </source>
</reference>
<protein>
    <submittedName>
        <fullName evidence="1">Uncharacterized protein</fullName>
    </submittedName>
</protein>
<dbReference type="Proteomes" id="UP000324800">
    <property type="component" value="Unassembled WGS sequence"/>
</dbReference>
<sequence>MFSKADEIRIAEEAERIIDQNNPRRNGVTLSDQKRVVQLEVLPCTDANSASWLLLQFLDQTVERNMSDLSADLLQAASILQRMHITLSPIHKCHCVACPSQHQI</sequence>
<dbReference type="AlphaFoldDB" id="A0A5J4W9D3"/>